<protein>
    <submittedName>
        <fullName evidence="2">Uncharacterized protein</fullName>
    </submittedName>
</protein>
<dbReference type="Proteomes" id="UP000199236">
    <property type="component" value="Unassembled WGS sequence"/>
</dbReference>
<feature type="region of interest" description="Disordered" evidence="1">
    <location>
        <begin position="21"/>
        <end position="52"/>
    </location>
</feature>
<evidence type="ECO:0000313" key="2">
    <source>
        <dbReference type="EMBL" id="SFO60217.1"/>
    </source>
</evidence>
<dbReference type="RefSeq" id="WP_175528102.1">
    <property type="nucleotide sequence ID" value="NZ_FOVR01000009.1"/>
</dbReference>
<gene>
    <name evidence="2" type="ORF">SAMN04488056_10911</name>
</gene>
<dbReference type="STRING" id="655353.SAMN04488056_10911"/>
<proteinExistence type="predicted"/>
<dbReference type="AlphaFoldDB" id="A0A1I5II33"/>
<evidence type="ECO:0000313" key="3">
    <source>
        <dbReference type="Proteomes" id="UP000199236"/>
    </source>
</evidence>
<feature type="compositionally biased region" description="Basic and acidic residues" evidence="1">
    <location>
        <begin position="25"/>
        <end position="52"/>
    </location>
</feature>
<name>A0A1I5II33_9HYPH</name>
<evidence type="ECO:0000256" key="1">
    <source>
        <dbReference type="SAM" id="MobiDB-lite"/>
    </source>
</evidence>
<organism evidence="2 3">
    <name type="scientific">Cohaesibacter marisflavi</name>
    <dbReference type="NCBI Taxonomy" id="655353"/>
    <lineage>
        <taxon>Bacteria</taxon>
        <taxon>Pseudomonadati</taxon>
        <taxon>Pseudomonadota</taxon>
        <taxon>Alphaproteobacteria</taxon>
        <taxon>Hyphomicrobiales</taxon>
        <taxon>Cohaesibacteraceae</taxon>
    </lineage>
</organism>
<dbReference type="EMBL" id="FOVR01000009">
    <property type="protein sequence ID" value="SFO60217.1"/>
    <property type="molecule type" value="Genomic_DNA"/>
</dbReference>
<accession>A0A1I5II33</accession>
<reference evidence="2 3" key="1">
    <citation type="submission" date="2016-10" db="EMBL/GenBank/DDBJ databases">
        <authorList>
            <person name="de Groot N.N."/>
        </authorList>
    </citation>
    <scope>NUCLEOTIDE SEQUENCE [LARGE SCALE GENOMIC DNA]</scope>
    <source>
        <strain evidence="2 3">CGMCC 1.9157</strain>
    </source>
</reference>
<keyword evidence="3" id="KW-1185">Reference proteome</keyword>
<sequence>MKRNRLLKTNNGAGVIRKISQNLEKNTRNHPEMLDERRKDHYTEATFRRRAS</sequence>